<evidence type="ECO:0000313" key="5">
    <source>
        <dbReference type="Proteomes" id="UP000199475"/>
    </source>
</evidence>
<dbReference type="Gene3D" id="1.10.10.10">
    <property type="entry name" value="Winged helix-like DNA-binding domain superfamily/Winged helix DNA-binding domain"/>
    <property type="match status" value="1"/>
</dbReference>
<organism evidence="4 5">
    <name type="scientific">Tessaracoccus oleiagri</name>
    <dbReference type="NCBI Taxonomy" id="686624"/>
    <lineage>
        <taxon>Bacteria</taxon>
        <taxon>Bacillati</taxon>
        <taxon>Actinomycetota</taxon>
        <taxon>Actinomycetes</taxon>
        <taxon>Propionibacteriales</taxon>
        <taxon>Propionibacteriaceae</taxon>
        <taxon>Tessaracoccus</taxon>
    </lineage>
</organism>
<dbReference type="InterPro" id="IPR003018">
    <property type="entry name" value="GAF"/>
</dbReference>
<dbReference type="InterPro" id="IPR029016">
    <property type="entry name" value="GAF-like_dom_sf"/>
</dbReference>
<evidence type="ECO:0000256" key="2">
    <source>
        <dbReference type="ARBA" id="ARBA00023163"/>
    </source>
</evidence>
<evidence type="ECO:0000259" key="3">
    <source>
        <dbReference type="PROSITE" id="PS50921"/>
    </source>
</evidence>
<dbReference type="STRING" id="686624.SAMN04488242_2620"/>
<dbReference type="RefSeq" id="WP_093253007.1">
    <property type="nucleotide sequence ID" value="NZ_FNGP01000005.1"/>
</dbReference>
<keyword evidence="2" id="KW-0804">Transcription</keyword>
<dbReference type="InterPro" id="IPR005561">
    <property type="entry name" value="ANTAR"/>
</dbReference>
<accession>A0A1G9MGG8</accession>
<dbReference type="GO" id="GO:0003723">
    <property type="term" value="F:RNA binding"/>
    <property type="evidence" value="ECO:0007669"/>
    <property type="project" value="InterPro"/>
</dbReference>
<dbReference type="Pfam" id="PF03861">
    <property type="entry name" value="ANTAR"/>
    <property type="match status" value="1"/>
</dbReference>
<dbReference type="Gene3D" id="3.30.450.40">
    <property type="match status" value="1"/>
</dbReference>
<protein>
    <submittedName>
        <fullName evidence="4">Two-component response regulator, AmiR/NasT family, consists of REC and RNA-binding antiterminator (ANTAR) domains</fullName>
    </submittedName>
</protein>
<dbReference type="AlphaFoldDB" id="A0A1G9MGG8"/>
<dbReference type="OrthoDB" id="5187007at2"/>
<dbReference type="InterPro" id="IPR036388">
    <property type="entry name" value="WH-like_DNA-bd_sf"/>
</dbReference>
<dbReference type="InterPro" id="IPR012074">
    <property type="entry name" value="GAF_ANTAR"/>
</dbReference>
<keyword evidence="5" id="KW-1185">Reference proteome</keyword>
<keyword evidence="1" id="KW-0805">Transcription regulation</keyword>
<feature type="domain" description="ANTAR" evidence="3">
    <location>
        <begin position="174"/>
        <end position="235"/>
    </location>
</feature>
<dbReference type="SMART" id="SM01012">
    <property type="entry name" value="ANTAR"/>
    <property type="match status" value="1"/>
</dbReference>
<dbReference type="Pfam" id="PF13185">
    <property type="entry name" value="GAF_2"/>
    <property type="match status" value="1"/>
</dbReference>
<proteinExistence type="predicted"/>
<dbReference type="SUPFAM" id="SSF55781">
    <property type="entry name" value="GAF domain-like"/>
    <property type="match status" value="1"/>
</dbReference>
<reference evidence="4 5" key="1">
    <citation type="submission" date="2016-10" db="EMBL/GenBank/DDBJ databases">
        <authorList>
            <person name="de Groot N.N."/>
        </authorList>
    </citation>
    <scope>NUCLEOTIDE SEQUENCE [LARGE SCALE GENOMIC DNA]</scope>
    <source>
        <strain evidence="4 5">CGMCC 1.9159</strain>
    </source>
</reference>
<dbReference type="PIRSF" id="PIRSF036625">
    <property type="entry name" value="GAF_ANTAR"/>
    <property type="match status" value="1"/>
</dbReference>
<dbReference type="EMBL" id="FNGP01000005">
    <property type="protein sequence ID" value="SDL73368.1"/>
    <property type="molecule type" value="Genomic_DNA"/>
</dbReference>
<dbReference type="PROSITE" id="PS50921">
    <property type="entry name" value="ANTAR"/>
    <property type="match status" value="1"/>
</dbReference>
<dbReference type="Proteomes" id="UP000199475">
    <property type="component" value="Unassembled WGS sequence"/>
</dbReference>
<evidence type="ECO:0000313" key="4">
    <source>
        <dbReference type="EMBL" id="SDL73368.1"/>
    </source>
</evidence>
<gene>
    <name evidence="4" type="ORF">SAMN04488242_2620</name>
</gene>
<sequence>MDASPEAPAPDEPGALVRVVARLSDTAERLRRDHRPLAEAVADATLDLVDGAKWCTITVQESGRFRSLVSSDATAERLDEFQIATSAGPCLDAIRHHRPYVVEDLTKEDRWPEYAAEASSLGVRSILARPLYLFDGERTVAGLNVYSDGVAAFGPAPSDEGTVAATFAALATSLALSQQRTEQLERALASNRQIATALGILIGRHSIEHETALNLLRWESQKRNRRIVDIAEEIIAAGDLSLD</sequence>
<name>A0A1G9MGG8_9ACTN</name>
<evidence type="ECO:0000256" key="1">
    <source>
        <dbReference type="ARBA" id="ARBA00023015"/>
    </source>
</evidence>